<accession>A0A061RMD2</accession>
<evidence type="ECO:0000313" key="1">
    <source>
        <dbReference type="EMBL" id="JAC71929.1"/>
    </source>
</evidence>
<organism evidence="1">
    <name type="scientific">Tetraselmis sp. GSL018</name>
    <dbReference type="NCBI Taxonomy" id="582737"/>
    <lineage>
        <taxon>Eukaryota</taxon>
        <taxon>Viridiplantae</taxon>
        <taxon>Chlorophyta</taxon>
        <taxon>core chlorophytes</taxon>
        <taxon>Chlorodendrophyceae</taxon>
        <taxon>Chlorodendrales</taxon>
        <taxon>Chlorodendraceae</taxon>
        <taxon>Tetraselmis</taxon>
    </lineage>
</organism>
<protein>
    <submittedName>
        <fullName evidence="1">Uncharacterized protein</fullName>
    </submittedName>
</protein>
<gene>
    <name evidence="1" type="ORF">TSPGSL018_849</name>
</gene>
<dbReference type="EMBL" id="GBEZ01014119">
    <property type="protein sequence ID" value="JAC71929.1"/>
    <property type="molecule type" value="Transcribed_RNA"/>
</dbReference>
<name>A0A061RMD2_9CHLO</name>
<reference evidence="1" key="1">
    <citation type="submission" date="2014-05" db="EMBL/GenBank/DDBJ databases">
        <title>The transcriptome of the halophilic microalga Tetraselmis sp. GSL018 isolated from the Great Salt Lake, Utah.</title>
        <authorList>
            <person name="Jinkerson R.E."/>
            <person name="D'Adamo S."/>
            <person name="Posewitz M.C."/>
        </authorList>
    </citation>
    <scope>NUCLEOTIDE SEQUENCE</scope>
    <source>
        <strain evidence="1">GSL018</strain>
    </source>
</reference>
<dbReference type="AlphaFoldDB" id="A0A061RMD2"/>
<sequence length="129" mass="14513">MLSLHPEQTSRKAGSTQVLYSKTANKTASGRSFQRIVETSINSSNVRSERARLPQPAAFPFKPAENLPRFNDVTYPLNNFVLPGRKRQWTGITLTTTTCVQKQRLATEPLQLQLGSFFVSWARGIKSMK</sequence>
<proteinExistence type="predicted"/>